<sequence length="349" mass="39718">MTEVIKQDINGTEIQWSTINGSLTYEGEHATLFWIETTLKSLFDTFEEITGPEELKVVLQTAGYRTGKIVGEGMYAKKRIDQVLKDLHLVYLNAGWGKITLQYINLEKKEITMKLENMWETKLVKKQAEDRGTAPRPGYFIPGHMAGALSVLLQENVWYEDMKGEKDENSYSLLKFSPSDVDPDRNVYELIRSKEKQQIRKLEEKVSERTRELTSLISDLSTPLIPIFNNTIVIPLIGKFEERRASELMDKILTGIKIHHAKYLLLDLTGIKEIDQLTISILKDVIGAVRLLGTKTSLVGISPELSLQMVDMDFNSIYTKCFSTLQHGLMYTMSMEGLAIVSKDHQGHL</sequence>
<evidence type="ECO:0000256" key="1">
    <source>
        <dbReference type="SAM" id="Coils"/>
    </source>
</evidence>
<feature type="domain" description="STAS" evidence="2">
    <location>
        <begin position="221"/>
        <end position="305"/>
    </location>
</feature>
<protein>
    <submittedName>
        <fullName evidence="3">STAS domain-containing protein</fullName>
    </submittedName>
</protein>
<reference evidence="3 4" key="1">
    <citation type="submission" date="2019-11" db="EMBL/GenBank/DDBJ databases">
        <title>Bacillus lacus genome.</title>
        <authorList>
            <person name="Allen C.J."/>
            <person name="Newman J.D."/>
        </authorList>
    </citation>
    <scope>NUCLEOTIDE SEQUENCE [LARGE SCALE GENOMIC DNA]</scope>
    <source>
        <strain evidence="3 4">KCTC 33946</strain>
    </source>
</reference>
<dbReference type="AlphaFoldDB" id="A0A7X2M185"/>
<dbReference type="InterPro" id="IPR002645">
    <property type="entry name" value="STAS_dom"/>
</dbReference>
<accession>A0A7X2M185</accession>
<keyword evidence="4" id="KW-1185">Reference proteome</keyword>
<dbReference type="EMBL" id="WKKI01000047">
    <property type="protein sequence ID" value="MRX73834.1"/>
    <property type="molecule type" value="Genomic_DNA"/>
</dbReference>
<keyword evidence="1" id="KW-0175">Coiled coil</keyword>
<comment type="caution">
    <text evidence="3">The sequence shown here is derived from an EMBL/GenBank/DDBJ whole genome shotgun (WGS) entry which is preliminary data.</text>
</comment>
<dbReference type="Pfam" id="PF01740">
    <property type="entry name" value="STAS"/>
    <property type="match status" value="1"/>
</dbReference>
<dbReference type="InterPro" id="IPR051932">
    <property type="entry name" value="Bact_StressResp_Reg"/>
</dbReference>
<dbReference type="RefSeq" id="WP_154309294.1">
    <property type="nucleotide sequence ID" value="NZ_WKKI01000047.1"/>
</dbReference>
<dbReference type="Gene3D" id="3.30.750.24">
    <property type="entry name" value="STAS domain"/>
    <property type="match status" value="1"/>
</dbReference>
<dbReference type="PROSITE" id="PS50801">
    <property type="entry name" value="STAS"/>
    <property type="match status" value="1"/>
</dbReference>
<dbReference type="OrthoDB" id="2717092at2"/>
<dbReference type="Gene3D" id="3.30.1380.20">
    <property type="entry name" value="Trafficking protein particle complex subunit 3"/>
    <property type="match status" value="1"/>
</dbReference>
<dbReference type="SUPFAM" id="SSF52091">
    <property type="entry name" value="SpoIIaa-like"/>
    <property type="match status" value="1"/>
</dbReference>
<dbReference type="PANTHER" id="PTHR33745">
    <property type="entry name" value="RSBT ANTAGONIST PROTEIN RSBS-RELATED"/>
    <property type="match status" value="1"/>
</dbReference>
<gene>
    <name evidence="3" type="ORF">GJU40_16955</name>
</gene>
<proteinExistence type="predicted"/>
<organism evidence="3 4">
    <name type="scientific">Metabacillus lacus</name>
    <dbReference type="NCBI Taxonomy" id="1983721"/>
    <lineage>
        <taxon>Bacteria</taxon>
        <taxon>Bacillati</taxon>
        <taxon>Bacillota</taxon>
        <taxon>Bacilli</taxon>
        <taxon>Bacillales</taxon>
        <taxon>Bacillaceae</taxon>
        <taxon>Metabacillus</taxon>
    </lineage>
</organism>
<feature type="coiled-coil region" evidence="1">
    <location>
        <begin position="185"/>
        <end position="219"/>
    </location>
</feature>
<dbReference type="CDD" id="cd07041">
    <property type="entry name" value="STAS_RsbR_RsbS_like"/>
    <property type="match status" value="1"/>
</dbReference>
<evidence type="ECO:0000259" key="2">
    <source>
        <dbReference type="PROSITE" id="PS50801"/>
    </source>
</evidence>
<evidence type="ECO:0000313" key="3">
    <source>
        <dbReference type="EMBL" id="MRX73834.1"/>
    </source>
</evidence>
<dbReference type="Proteomes" id="UP000448867">
    <property type="component" value="Unassembled WGS sequence"/>
</dbReference>
<evidence type="ECO:0000313" key="4">
    <source>
        <dbReference type="Proteomes" id="UP000448867"/>
    </source>
</evidence>
<dbReference type="InterPro" id="IPR036513">
    <property type="entry name" value="STAS_dom_sf"/>
</dbReference>
<name>A0A7X2M185_9BACI</name>